<reference evidence="2 3" key="1">
    <citation type="journal article" date="2015" name="Nature">
        <title>rRNA introns, odd ribosomes, and small enigmatic genomes across a large radiation of phyla.</title>
        <authorList>
            <person name="Brown C.T."/>
            <person name="Hug L.A."/>
            <person name="Thomas B.C."/>
            <person name="Sharon I."/>
            <person name="Castelle C.J."/>
            <person name="Singh A."/>
            <person name="Wilkins M.J."/>
            <person name="Williams K.H."/>
            <person name="Banfield J.F."/>
        </authorList>
    </citation>
    <scope>NUCLEOTIDE SEQUENCE [LARGE SCALE GENOMIC DNA]</scope>
</reference>
<gene>
    <name evidence="2" type="ORF">US53_C0015G0005</name>
</gene>
<evidence type="ECO:0000313" key="2">
    <source>
        <dbReference type="EMBL" id="KKQ37578.1"/>
    </source>
</evidence>
<name>A0A0G0H2U5_9BACT</name>
<accession>A0A0G0H2U5</accession>
<dbReference type="EMBL" id="LBTI01000015">
    <property type="protein sequence ID" value="KKQ37578.1"/>
    <property type="molecule type" value="Genomic_DNA"/>
</dbReference>
<dbReference type="AlphaFoldDB" id="A0A0G0H2U5"/>
<sequence length="276" mass="30498">MKLIKTWLIPIIIAILLFIVVQPTLAQLGEQQESLVDYLASKNVEVGEEVVNGFLQIYYLYNGAKTYVSPEGQNSKQPSTNGEYIVWVTEKNDVPGQIFLFDIITSSGAIQISNSGTNLNPKVNREGKVVWEEWVENRWQIFLFDGTSVQQLTSGDESFNPEIEEDIVSYTRRDIAGTYRAVVYSISKKEGKEVTTGDSAKHPKVRNGKILLADGLEEFPLTVEDLFVLDLAPLSAPSEVTVTDIARELEATSSAQIESELTPTPSDVPGAETPTP</sequence>
<proteinExistence type="predicted"/>
<feature type="region of interest" description="Disordered" evidence="1">
    <location>
        <begin position="251"/>
        <end position="276"/>
    </location>
</feature>
<feature type="compositionally biased region" description="Polar residues" evidence="1">
    <location>
        <begin position="251"/>
        <end position="265"/>
    </location>
</feature>
<evidence type="ECO:0000256" key="1">
    <source>
        <dbReference type="SAM" id="MobiDB-lite"/>
    </source>
</evidence>
<organism evidence="2 3">
    <name type="scientific">Candidatus Woesebacteria bacterium GW2011_GWA1_37_7</name>
    <dbReference type="NCBI Taxonomy" id="1618545"/>
    <lineage>
        <taxon>Bacteria</taxon>
        <taxon>Candidatus Woeseibacteriota</taxon>
    </lineage>
</organism>
<evidence type="ECO:0000313" key="3">
    <source>
        <dbReference type="Proteomes" id="UP000034591"/>
    </source>
</evidence>
<dbReference type="PANTHER" id="PTHR36842">
    <property type="entry name" value="PROTEIN TOLB HOMOLOG"/>
    <property type="match status" value="1"/>
</dbReference>
<comment type="caution">
    <text evidence="2">The sequence shown here is derived from an EMBL/GenBank/DDBJ whole genome shotgun (WGS) entry which is preliminary data.</text>
</comment>
<dbReference type="Proteomes" id="UP000034591">
    <property type="component" value="Unassembled WGS sequence"/>
</dbReference>
<protein>
    <submittedName>
        <fullName evidence="2">Uncharacterized protein</fullName>
    </submittedName>
</protein>
<dbReference type="PANTHER" id="PTHR36842:SF1">
    <property type="entry name" value="PROTEIN TOLB"/>
    <property type="match status" value="1"/>
</dbReference>
<dbReference type="SUPFAM" id="SSF82171">
    <property type="entry name" value="DPP6 N-terminal domain-like"/>
    <property type="match status" value="1"/>
</dbReference>